<dbReference type="GO" id="GO:0009897">
    <property type="term" value="C:external side of plasma membrane"/>
    <property type="evidence" value="ECO:0007669"/>
    <property type="project" value="TreeGrafter"/>
</dbReference>
<evidence type="ECO:0000259" key="11">
    <source>
        <dbReference type="PROSITE" id="PS50853"/>
    </source>
</evidence>
<reference evidence="12 13" key="1">
    <citation type="submission" date="2018-03" db="EMBL/GenBank/DDBJ databases">
        <title>Finding Nemo's genes: A chromosome-scale reference assembly of the genome of the orange clownfish Amphiprion percula.</title>
        <authorList>
            <person name="Lehmann R."/>
        </authorList>
    </citation>
    <scope>NUCLEOTIDE SEQUENCE</scope>
</reference>
<evidence type="ECO:0000256" key="7">
    <source>
        <dbReference type="ARBA" id="ARBA00023180"/>
    </source>
</evidence>
<feature type="domain" description="Fibronectin type-III" evidence="11">
    <location>
        <begin position="112"/>
        <end position="212"/>
    </location>
</feature>
<dbReference type="AlphaFoldDB" id="A0A3P8TF06"/>
<evidence type="ECO:0000313" key="13">
    <source>
        <dbReference type="Proteomes" id="UP000265080"/>
    </source>
</evidence>
<proteinExistence type="predicted"/>
<evidence type="ECO:0000256" key="5">
    <source>
        <dbReference type="ARBA" id="ARBA00023136"/>
    </source>
</evidence>
<dbReference type="Pfam" id="PF21604">
    <property type="entry name" value="CRLF2_D1"/>
    <property type="match status" value="1"/>
</dbReference>
<accession>A0A3P8TF06</accession>
<evidence type="ECO:0000256" key="8">
    <source>
        <dbReference type="SAM" id="MobiDB-lite"/>
    </source>
</evidence>
<feature type="chain" id="PRO_5017940032" description="Fibronectin type-III domain-containing protein" evidence="10">
    <location>
        <begin position="18"/>
        <end position="313"/>
    </location>
</feature>
<keyword evidence="3 10" id="KW-0732">Signal</keyword>
<evidence type="ECO:0000256" key="1">
    <source>
        <dbReference type="ARBA" id="ARBA00004479"/>
    </source>
</evidence>
<feature type="transmembrane region" description="Helical" evidence="9">
    <location>
        <begin position="217"/>
        <end position="238"/>
    </location>
</feature>
<dbReference type="PANTHER" id="PTHR23037">
    <property type="entry name" value="CYTOKINE RECEPTOR"/>
    <property type="match status" value="1"/>
</dbReference>
<evidence type="ECO:0000313" key="12">
    <source>
        <dbReference type="Ensembl" id="ENSAPEP00000024205.1"/>
    </source>
</evidence>
<dbReference type="GO" id="GO:0004896">
    <property type="term" value="F:cytokine receptor activity"/>
    <property type="evidence" value="ECO:0007669"/>
    <property type="project" value="TreeGrafter"/>
</dbReference>
<name>A0A3P8TF06_AMPPE</name>
<reference evidence="12" key="3">
    <citation type="submission" date="2025-09" db="UniProtKB">
        <authorList>
            <consortium name="Ensembl"/>
        </authorList>
    </citation>
    <scope>IDENTIFICATION</scope>
</reference>
<keyword evidence="5 9" id="KW-0472">Membrane</keyword>
<dbReference type="InterPro" id="IPR003961">
    <property type="entry name" value="FN3_dom"/>
</dbReference>
<evidence type="ECO:0000256" key="6">
    <source>
        <dbReference type="ARBA" id="ARBA00023170"/>
    </source>
</evidence>
<dbReference type="PROSITE" id="PS50853">
    <property type="entry name" value="FN3"/>
    <property type="match status" value="1"/>
</dbReference>
<feature type="region of interest" description="Disordered" evidence="8">
    <location>
        <begin position="293"/>
        <end position="313"/>
    </location>
</feature>
<dbReference type="InterPro" id="IPR013783">
    <property type="entry name" value="Ig-like_fold"/>
</dbReference>
<dbReference type="SUPFAM" id="SSF49265">
    <property type="entry name" value="Fibronectin type III"/>
    <property type="match status" value="2"/>
</dbReference>
<feature type="compositionally biased region" description="Low complexity" evidence="8">
    <location>
        <begin position="293"/>
        <end position="306"/>
    </location>
</feature>
<evidence type="ECO:0000256" key="9">
    <source>
        <dbReference type="SAM" id="Phobius"/>
    </source>
</evidence>
<dbReference type="GeneTree" id="ENSGT00940000164309"/>
<dbReference type="InterPro" id="IPR048651">
    <property type="entry name" value="CRLF2-like_D1"/>
</dbReference>
<dbReference type="InterPro" id="IPR036116">
    <property type="entry name" value="FN3_sf"/>
</dbReference>
<dbReference type="OMA" id="TAGCWLQ"/>
<reference evidence="12" key="2">
    <citation type="submission" date="2025-08" db="UniProtKB">
        <authorList>
            <consortium name="Ensembl"/>
        </authorList>
    </citation>
    <scope>IDENTIFICATION</scope>
</reference>
<dbReference type="Gene3D" id="2.60.40.10">
    <property type="entry name" value="Immunoglobulins"/>
    <property type="match status" value="2"/>
</dbReference>
<evidence type="ECO:0000256" key="3">
    <source>
        <dbReference type="ARBA" id="ARBA00022729"/>
    </source>
</evidence>
<sequence>MSTSLLVFLCLIGHVFAKKPPDVDCLVVHLQHVHCSWNQQEAPEVNYTFSSWFHHENENECATYLSENGINTGCNQPYKETKRFTSFYTKLAHGNETFRKTHELKSKVKLNPPSNLTVKNGSDFNLWFYWNQTKSHCVESEVVYKINDRTEQRFPVSDGVQNYCINLPSSSSRYELRVRSRLDSSCGQSIFWSDWSEPVVWGSNNGTDTNQPSPMSVWTPVLYVVGALTLILLVIILLHHERFRIIIIPVIPKPSLIPQDIEGWFHSSKGLKESFKANYNERACPVREYCNISQSDSESSGSSTSSVNTDQTV</sequence>
<keyword evidence="2 9" id="KW-0812">Transmembrane</keyword>
<keyword evidence="4 9" id="KW-1133">Transmembrane helix</keyword>
<keyword evidence="6" id="KW-0675">Receptor</keyword>
<evidence type="ECO:0000256" key="2">
    <source>
        <dbReference type="ARBA" id="ARBA00022692"/>
    </source>
</evidence>
<evidence type="ECO:0000256" key="10">
    <source>
        <dbReference type="SAM" id="SignalP"/>
    </source>
</evidence>
<organism evidence="12 13">
    <name type="scientific">Amphiprion percula</name>
    <name type="common">Orange clownfish</name>
    <name type="synonym">Lutjanus percula</name>
    <dbReference type="NCBI Taxonomy" id="161767"/>
    <lineage>
        <taxon>Eukaryota</taxon>
        <taxon>Metazoa</taxon>
        <taxon>Chordata</taxon>
        <taxon>Craniata</taxon>
        <taxon>Vertebrata</taxon>
        <taxon>Euteleostomi</taxon>
        <taxon>Actinopterygii</taxon>
        <taxon>Neopterygii</taxon>
        <taxon>Teleostei</taxon>
        <taxon>Neoteleostei</taxon>
        <taxon>Acanthomorphata</taxon>
        <taxon>Ovalentaria</taxon>
        <taxon>Pomacentridae</taxon>
        <taxon>Amphiprion</taxon>
    </lineage>
</organism>
<comment type="subcellular location">
    <subcellularLocation>
        <location evidence="1">Membrane</location>
        <topology evidence="1">Single-pass type I membrane protein</topology>
    </subcellularLocation>
</comment>
<protein>
    <recommendedName>
        <fullName evidence="11">Fibronectin type-III domain-containing protein</fullName>
    </recommendedName>
</protein>
<dbReference type="Proteomes" id="UP000265080">
    <property type="component" value="Chromosome 15"/>
</dbReference>
<dbReference type="STRING" id="161767.ENSAPEP00000024205"/>
<dbReference type="PANTHER" id="PTHR23037:SF47">
    <property type="entry name" value="INTERLEUKIN 2 RECEPTOR SUBUNIT GAMMA"/>
    <property type="match status" value="1"/>
</dbReference>
<keyword evidence="7" id="KW-0325">Glycoprotein</keyword>
<keyword evidence="13" id="KW-1185">Reference proteome</keyword>
<feature type="signal peptide" evidence="10">
    <location>
        <begin position="1"/>
        <end position="17"/>
    </location>
</feature>
<dbReference type="Ensembl" id="ENSAPET00000024839.1">
    <property type="protein sequence ID" value="ENSAPEP00000024205.1"/>
    <property type="gene ID" value="ENSAPEG00000017220.1"/>
</dbReference>
<evidence type="ECO:0000256" key="4">
    <source>
        <dbReference type="ARBA" id="ARBA00022989"/>
    </source>
</evidence>